<dbReference type="EMBL" id="BPQH01000006">
    <property type="protein sequence ID" value="GJD49694.1"/>
    <property type="molecule type" value="Genomic_DNA"/>
</dbReference>
<proteinExistence type="predicted"/>
<dbReference type="PANTHER" id="PTHR43745:SF2">
    <property type="entry name" value="NITROREDUCTASE MJ1384-RELATED"/>
    <property type="match status" value="1"/>
</dbReference>
<evidence type="ECO:0008006" key="5">
    <source>
        <dbReference type="Google" id="ProtNLM"/>
    </source>
</evidence>
<evidence type="ECO:0000259" key="2">
    <source>
        <dbReference type="Pfam" id="PF22767"/>
    </source>
</evidence>
<reference evidence="3" key="1">
    <citation type="journal article" date="2021" name="Front. Microbiol.">
        <title>Comprehensive Comparative Genomics and Phenotyping of Methylobacterium Species.</title>
        <authorList>
            <person name="Alessa O."/>
            <person name="Ogura Y."/>
            <person name="Fujitani Y."/>
            <person name="Takami H."/>
            <person name="Hayashi T."/>
            <person name="Sahin N."/>
            <person name="Tani A."/>
        </authorList>
    </citation>
    <scope>NUCLEOTIDE SEQUENCE</scope>
    <source>
        <strain evidence="3">KCTC 52305</strain>
    </source>
</reference>
<dbReference type="CDD" id="cd02142">
    <property type="entry name" value="McbC_SagB-like_oxidoreductase"/>
    <property type="match status" value="1"/>
</dbReference>
<dbReference type="InterPro" id="IPR029479">
    <property type="entry name" value="Nitroreductase"/>
</dbReference>
<dbReference type="PANTHER" id="PTHR43745">
    <property type="entry name" value="NITROREDUCTASE MJ1384-RELATED"/>
    <property type="match status" value="1"/>
</dbReference>
<organism evidence="3 4">
    <name type="scientific">Methylobacterium crusticola</name>
    <dbReference type="NCBI Taxonomy" id="1697972"/>
    <lineage>
        <taxon>Bacteria</taxon>
        <taxon>Pseudomonadati</taxon>
        <taxon>Pseudomonadota</taxon>
        <taxon>Alphaproteobacteria</taxon>
        <taxon>Hyphomicrobiales</taxon>
        <taxon>Methylobacteriaceae</taxon>
        <taxon>Methylobacterium</taxon>
    </lineage>
</organism>
<evidence type="ECO:0000313" key="3">
    <source>
        <dbReference type="EMBL" id="GJD49694.1"/>
    </source>
</evidence>
<dbReference type="InterPro" id="IPR000415">
    <property type="entry name" value="Nitroreductase-like"/>
</dbReference>
<dbReference type="InterPro" id="IPR052544">
    <property type="entry name" value="Bacteriocin_Proc_Enz"/>
</dbReference>
<dbReference type="Proteomes" id="UP001055167">
    <property type="component" value="Unassembled WGS sequence"/>
</dbReference>
<sequence>MQASPTADAPGEPPATVSVRLSPHAALDTGAGGEILVRLAHQTVSLGPFEAGVAPAARALATGLPVDTLGAGADGRDREVLRLVRSLARRGLVEYGLPGAGGGDAVVVEPQVPDYWPRLPDLADGDTLVLSRFAYMRRRASETVLESPRSGALFRLADPAAAALLATLCVPRPVAALRRRDGFPDLAFLALLLDGGILLRLGRAGDEGLRATEGDEGLVLWDFHDLLFHARSTEGRHANPLGGRYPYVGVIDPLPAIRPGWPGPAIDLDVPASSPGAILPPVTALLRERRSTRDYDDGAPLTRAELARFLDGAARIQATWSSPLGDGEDGPTATYTARPYPSAGGSYELELYLAVRRCDGLAPGYYHYDAERHALTRLDARPQDVGALLGAAAYAMGVPGAPQVLITIAARFGRVSWKYSAVAYELILKNVGALTQTLYLVATEMGLGGCAIGSANIELFARMTGLPHHVEGAVGQFALGRGLDLEEDAP</sequence>
<name>A0ABQ4QWV3_9HYPH</name>
<accession>A0ABQ4QWV3</accession>
<protein>
    <recommendedName>
        <fullName evidence="5">SagB/ThcOx family dehydrogenase</fullName>
    </recommendedName>
</protein>
<dbReference type="Gene3D" id="3.40.109.10">
    <property type="entry name" value="NADH Oxidase"/>
    <property type="match status" value="1"/>
</dbReference>
<feature type="domain" description="Nitroreductase" evidence="1">
    <location>
        <begin position="286"/>
        <end position="480"/>
    </location>
</feature>
<reference evidence="3" key="2">
    <citation type="submission" date="2021-08" db="EMBL/GenBank/DDBJ databases">
        <authorList>
            <person name="Tani A."/>
            <person name="Ola A."/>
            <person name="Ogura Y."/>
            <person name="Katsura K."/>
            <person name="Hayashi T."/>
        </authorList>
    </citation>
    <scope>NUCLEOTIDE SEQUENCE</scope>
    <source>
        <strain evidence="3">KCTC 52305</strain>
    </source>
</reference>
<dbReference type="RefSeq" id="WP_128563738.1">
    <property type="nucleotide sequence ID" value="NZ_BPQH01000006.1"/>
</dbReference>
<dbReference type="InterPro" id="IPR020051">
    <property type="entry name" value="SagB-type_dehydrogenase"/>
</dbReference>
<dbReference type="InterPro" id="IPR054488">
    <property type="entry name" value="ThcOx_dom2"/>
</dbReference>
<dbReference type="Pfam" id="PF00881">
    <property type="entry name" value="Nitroreductase"/>
    <property type="match status" value="1"/>
</dbReference>
<evidence type="ECO:0000259" key="1">
    <source>
        <dbReference type="Pfam" id="PF00881"/>
    </source>
</evidence>
<dbReference type="NCBIfam" id="TIGR03605">
    <property type="entry name" value="antibiot_sagB"/>
    <property type="match status" value="1"/>
</dbReference>
<feature type="domain" description="Cyanobactin oxidase ThcOx second" evidence="2">
    <location>
        <begin position="128"/>
        <end position="237"/>
    </location>
</feature>
<gene>
    <name evidence="3" type="ORF">OPKNFCMD_2427</name>
</gene>
<dbReference type="SUPFAM" id="SSF55469">
    <property type="entry name" value="FMN-dependent nitroreductase-like"/>
    <property type="match status" value="1"/>
</dbReference>
<dbReference type="Pfam" id="PF22767">
    <property type="entry name" value="ThcOx"/>
    <property type="match status" value="1"/>
</dbReference>
<comment type="caution">
    <text evidence="3">The sequence shown here is derived from an EMBL/GenBank/DDBJ whole genome shotgun (WGS) entry which is preliminary data.</text>
</comment>
<keyword evidence="4" id="KW-1185">Reference proteome</keyword>
<evidence type="ECO:0000313" key="4">
    <source>
        <dbReference type="Proteomes" id="UP001055167"/>
    </source>
</evidence>